<evidence type="ECO:0000256" key="11">
    <source>
        <dbReference type="HAMAP-Rule" id="MF_02205"/>
    </source>
</evidence>
<keyword evidence="15" id="KW-1185">Reference proteome</keyword>
<keyword evidence="2 11" id="KW-0479">Metal-binding</keyword>
<dbReference type="InterPro" id="IPR039000">
    <property type="entry name" value="DinG_proteobact"/>
</dbReference>
<feature type="compositionally biased region" description="Acidic residues" evidence="12">
    <location>
        <begin position="142"/>
        <end position="153"/>
    </location>
</feature>
<evidence type="ECO:0000313" key="15">
    <source>
        <dbReference type="Proteomes" id="UP000190750"/>
    </source>
</evidence>
<comment type="cofactor">
    <cofactor evidence="11">
        <name>[4Fe-4S] cluster</name>
        <dbReference type="ChEBI" id="CHEBI:49883"/>
    </cofactor>
    <text evidence="11">Binds 1 [4Fe-4S] cluster.</text>
</comment>
<dbReference type="PROSITE" id="PS51193">
    <property type="entry name" value="HELICASE_ATP_BIND_2"/>
    <property type="match status" value="1"/>
</dbReference>
<dbReference type="InterPro" id="IPR014013">
    <property type="entry name" value="Helic_SF1/SF2_ATP-bd_DinG/Rad3"/>
</dbReference>
<feature type="region of interest" description="Disordered" evidence="12">
    <location>
        <begin position="142"/>
        <end position="171"/>
    </location>
</feature>
<dbReference type="PANTHER" id="PTHR11472:SF59">
    <property type="entry name" value="ATP-DEPENDENT DNA HELICASE DING"/>
    <property type="match status" value="1"/>
</dbReference>
<name>A0A1T1AXL7_RHOFE</name>
<keyword evidence="3 11" id="KW-0547">Nucleotide-binding</keyword>
<evidence type="ECO:0000259" key="13">
    <source>
        <dbReference type="PROSITE" id="PS51193"/>
    </source>
</evidence>
<evidence type="ECO:0000256" key="4">
    <source>
        <dbReference type="ARBA" id="ARBA00022801"/>
    </source>
</evidence>
<dbReference type="GO" id="GO:0043139">
    <property type="term" value="F:5'-3' DNA helicase activity"/>
    <property type="evidence" value="ECO:0007669"/>
    <property type="project" value="UniProtKB-UniRule"/>
</dbReference>
<dbReference type="GO" id="GO:0006281">
    <property type="term" value="P:DNA repair"/>
    <property type="evidence" value="ECO:0007669"/>
    <property type="project" value="TreeGrafter"/>
</dbReference>
<feature type="binding site" evidence="11">
    <location>
        <position position="218"/>
    </location>
    <ligand>
        <name>[4Fe-4S] cluster</name>
        <dbReference type="ChEBI" id="CHEBI:49883"/>
    </ligand>
</feature>
<dbReference type="InterPro" id="IPR006555">
    <property type="entry name" value="ATP-dep_Helicase_C"/>
</dbReference>
<feature type="domain" description="Helicase ATP-binding" evidence="13">
    <location>
        <begin position="16"/>
        <end position="329"/>
    </location>
</feature>
<keyword evidence="5 11" id="KW-0347">Helicase</keyword>
<evidence type="ECO:0000256" key="6">
    <source>
        <dbReference type="ARBA" id="ARBA00022840"/>
    </source>
</evidence>
<keyword evidence="10 11" id="KW-0413">Isomerase</keyword>
<dbReference type="SMART" id="SM00487">
    <property type="entry name" value="DEXDc"/>
    <property type="match status" value="1"/>
</dbReference>
<keyword evidence="7 11" id="KW-0408">Iron</keyword>
<dbReference type="NCBIfam" id="NF008729">
    <property type="entry name" value="PRK11747.1"/>
    <property type="match status" value="1"/>
</dbReference>
<proteinExistence type="inferred from homology"/>
<dbReference type="Pfam" id="PF13307">
    <property type="entry name" value="Helicase_C_2"/>
    <property type="match status" value="1"/>
</dbReference>
<reference evidence="14 15" key="1">
    <citation type="submission" date="2017-01" db="EMBL/GenBank/DDBJ databases">
        <title>Genome sequencing of Rhodoferax fermentans JCM 7819.</title>
        <authorList>
            <person name="Kim Y.J."/>
            <person name="Farh M.E.-A."/>
            <person name="Yang D.-C."/>
        </authorList>
    </citation>
    <scope>NUCLEOTIDE SEQUENCE [LARGE SCALE GENOMIC DNA]</scope>
    <source>
        <strain evidence="14 15">JCM 7819</strain>
    </source>
</reference>
<comment type="similarity">
    <text evidence="11">Belongs to the helicase family. DinG subfamily. Type 1 sub-subfamily.</text>
</comment>
<dbReference type="EMBL" id="MTJN01000002">
    <property type="protein sequence ID" value="OOV08862.1"/>
    <property type="molecule type" value="Genomic_DNA"/>
</dbReference>
<dbReference type="AlphaFoldDB" id="A0A1T1AXL7"/>
<evidence type="ECO:0000256" key="3">
    <source>
        <dbReference type="ARBA" id="ARBA00022741"/>
    </source>
</evidence>
<dbReference type="GO" id="GO:0033677">
    <property type="term" value="F:DNA/RNA helicase activity"/>
    <property type="evidence" value="ECO:0007669"/>
    <property type="project" value="TreeGrafter"/>
</dbReference>
<dbReference type="GO" id="GO:0009432">
    <property type="term" value="P:SOS response"/>
    <property type="evidence" value="ECO:0007669"/>
    <property type="project" value="TreeGrafter"/>
</dbReference>
<evidence type="ECO:0000256" key="10">
    <source>
        <dbReference type="ARBA" id="ARBA00023235"/>
    </source>
</evidence>
<dbReference type="RefSeq" id="WP_078366738.1">
    <property type="nucleotide sequence ID" value="NZ_MTJN01000002.1"/>
</dbReference>
<evidence type="ECO:0000313" key="14">
    <source>
        <dbReference type="EMBL" id="OOV08862.1"/>
    </source>
</evidence>
<evidence type="ECO:0000256" key="9">
    <source>
        <dbReference type="ARBA" id="ARBA00023125"/>
    </source>
</evidence>
<dbReference type="InterPro" id="IPR027417">
    <property type="entry name" value="P-loop_NTPase"/>
</dbReference>
<dbReference type="Pfam" id="PF06733">
    <property type="entry name" value="DEAD_2"/>
    <property type="match status" value="1"/>
</dbReference>
<keyword evidence="4 11" id="KW-0378">Hydrolase</keyword>
<dbReference type="GO" id="GO:0046872">
    <property type="term" value="F:metal ion binding"/>
    <property type="evidence" value="ECO:0007669"/>
    <property type="project" value="UniProtKB-KW"/>
</dbReference>
<evidence type="ECO:0000256" key="8">
    <source>
        <dbReference type="ARBA" id="ARBA00023014"/>
    </source>
</evidence>
<dbReference type="Proteomes" id="UP000190750">
    <property type="component" value="Unassembled WGS sequence"/>
</dbReference>
<protein>
    <recommendedName>
        <fullName evidence="11">ATP-dependent DNA helicase DinG</fullName>
        <ecNumber evidence="11">5.6.2.3</ecNumber>
    </recommendedName>
    <alternativeName>
        <fullName evidence="11">DNA 5'-3' helicase DinG</fullName>
    </alternativeName>
</protein>
<sequence length="722" mass="78244">MTDHPLAALSLAAFDRMVASTSAFRSRPGQREMAERIATALHNVTLGEHADPEKAIAVIQAGTGVGKSAAYLSTTVALALARKTRVVVSTATVALQEQLMTKDLPALAAALDTPFVYALAKGRGRYVCKLKLERLAGAGEDDSSELFGVDEDAPPPPTAYAKQLKGQDWQDPEERRMALYDTLANALAAGRWDGDRDSLAEQPDPRDWSTVAAERHTCTARHCPLFRNCSYYNARTLLAQAQVIVANHDLVLASLGMKALPELDNCLVVFDEGHHLPAVALDQFSGAMDLTGLRWLDKLPKILHEVAEKMGVAVEQDVITLAQQLKTALLDAGRIAMDLLRGVTDSYDIVHRFPDGVLPEAFMDPMSLIQGHAKGLSEVLEALGAELKARAKEDPTQAAQNSVQYAKLGQMAPKLNSVLGTSAMLLAHDAQPMAKWLKSDTSSGLVSLSAHACPIVPGSLLRHHLWRQVRGAVITSASLTSCGSFDYFLAETGLHRLDHVSTLAVDSPFDYRKQGQLLVVDTVADPRQVENFTREMVATLQADLRLVAHGALVLFTSRAQMKAAVDALDAALLGMVLVQGQLSRARLLGTHMARVEAGQPSVIFGMQSFGEGLDLPGQLCETVFITKLPFASPSDPVEEARSEWLKREGRDPFSELVVPATGIRLLQWTGRAIRTEDDLARVVCYDKRLLSTPYGRRMLKGLPPYAVLRRVGGQIQAVAGSL</sequence>
<feature type="binding site" evidence="11">
    <location>
        <position position="128"/>
    </location>
    <ligand>
        <name>[4Fe-4S] cluster</name>
        <dbReference type="ChEBI" id="CHEBI:49883"/>
    </ligand>
</feature>
<dbReference type="InterPro" id="IPR010614">
    <property type="entry name" value="RAD3-like_helicase_DEAD"/>
</dbReference>
<accession>A0A1T1AXL7</accession>
<dbReference type="GO" id="GO:0051539">
    <property type="term" value="F:4 iron, 4 sulfur cluster binding"/>
    <property type="evidence" value="ECO:0007669"/>
    <property type="project" value="UniProtKB-UniRule"/>
</dbReference>
<feature type="binding site" evidence="11">
    <location>
        <position position="229"/>
    </location>
    <ligand>
        <name>[4Fe-4S] cluster</name>
        <dbReference type="ChEBI" id="CHEBI:49883"/>
    </ligand>
</feature>
<dbReference type="Gene3D" id="3.40.50.300">
    <property type="entry name" value="P-loop containing nucleotide triphosphate hydrolases"/>
    <property type="match status" value="2"/>
</dbReference>
<dbReference type="STRING" id="28066.RF819_03035"/>
<keyword evidence="9 11" id="KW-0238">DNA-binding</keyword>
<dbReference type="OrthoDB" id="9805194at2"/>
<organism evidence="14 15">
    <name type="scientific">Rhodoferax fermentans</name>
    <dbReference type="NCBI Taxonomy" id="28066"/>
    <lineage>
        <taxon>Bacteria</taxon>
        <taxon>Pseudomonadati</taxon>
        <taxon>Pseudomonadota</taxon>
        <taxon>Betaproteobacteria</taxon>
        <taxon>Burkholderiales</taxon>
        <taxon>Comamonadaceae</taxon>
        <taxon>Rhodoferax</taxon>
    </lineage>
</organism>
<keyword evidence="8 11" id="KW-0411">Iron-sulfur</keyword>
<evidence type="ECO:0000256" key="5">
    <source>
        <dbReference type="ARBA" id="ARBA00022806"/>
    </source>
</evidence>
<dbReference type="SMART" id="SM00491">
    <property type="entry name" value="HELICc2"/>
    <property type="match status" value="1"/>
</dbReference>
<evidence type="ECO:0000256" key="12">
    <source>
        <dbReference type="SAM" id="MobiDB-lite"/>
    </source>
</evidence>
<feature type="binding site" evidence="11">
    <location>
        <position position="223"/>
    </location>
    <ligand>
        <name>[4Fe-4S] cluster</name>
        <dbReference type="ChEBI" id="CHEBI:49883"/>
    </ligand>
</feature>
<comment type="caution">
    <text evidence="14">The sequence shown here is derived from an EMBL/GenBank/DDBJ whole genome shotgun (WGS) entry which is preliminary data.</text>
</comment>
<dbReference type="HAMAP" id="MF_02205">
    <property type="entry name" value="DinG_proteobact"/>
    <property type="match status" value="1"/>
</dbReference>
<comment type="function">
    <text evidence="11">DNA-dependent ATPase and 5'-3' DNA helicase. Unwinds D-loops, R-loops, forked DNA and G-quadruplex DNA.</text>
</comment>
<dbReference type="GO" id="GO:0005524">
    <property type="term" value="F:ATP binding"/>
    <property type="evidence" value="ECO:0007669"/>
    <property type="project" value="UniProtKB-UniRule"/>
</dbReference>
<keyword evidence="1 11" id="KW-0004">4Fe-4S</keyword>
<gene>
    <name evidence="11" type="primary">dinG</name>
    <name evidence="14" type="ORF">RF819_03035</name>
</gene>
<dbReference type="InterPro" id="IPR014001">
    <property type="entry name" value="Helicase_ATP-bd"/>
</dbReference>
<keyword evidence="6 11" id="KW-0067">ATP-binding</keyword>
<dbReference type="InterPro" id="IPR045028">
    <property type="entry name" value="DinG/Rad3-like"/>
</dbReference>
<evidence type="ECO:0000256" key="1">
    <source>
        <dbReference type="ARBA" id="ARBA00022485"/>
    </source>
</evidence>
<dbReference type="GO" id="GO:0003677">
    <property type="term" value="F:DNA binding"/>
    <property type="evidence" value="ECO:0007669"/>
    <property type="project" value="UniProtKB-UniRule"/>
</dbReference>
<dbReference type="PANTHER" id="PTHR11472">
    <property type="entry name" value="DNA REPAIR DEAD HELICASE RAD3/XP-D SUBFAMILY MEMBER"/>
    <property type="match status" value="1"/>
</dbReference>
<evidence type="ECO:0000256" key="2">
    <source>
        <dbReference type="ARBA" id="ARBA00022723"/>
    </source>
</evidence>
<dbReference type="SUPFAM" id="SSF52540">
    <property type="entry name" value="P-loop containing nucleoside triphosphate hydrolases"/>
    <property type="match status" value="1"/>
</dbReference>
<dbReference type="EC" id="5.6.2.3" evidence="11"/>
<comment type="catalytic activity">
    <reaction evidence="11">
        <text>ATP + H2O = ADP + phosphate + H(+)</text>
        <dbReference type="Rhea" id="RHEA:13065"/>
        <dbReference type="ChEBI" id="CHEBI:15377"/>
        <dbReference type="ChEBI" id="CHEBI:15378"/>
        <dbReference type="ChEBI" id="CHEBI:30616"/>
        <dbReference type="ChEBI" id="CHEBI:43474"/>
        <dbReference type="ChEBI" id="CHEBI:456216"/>
        <dbReference type="EC" id="5.6.2.3"/>
    </reaction>
</comment>
<evidence type="ECO:0000256" key="7">
    <source>
        <dbReference type="ARBA" id="ARBA00023004"/>
    </source>
</evidence>
<dbReference type="GO" id="GO:0016887">
    <property type="term" value="F:ATP hydrolysis activity"/>
    <property type="evidence" value="ECO:0007669"/>
    <property type="project" value="RHEA"/>
</dbReference>